<keyword evidence="4" id="KW-1185">Reference proteome</keyword>
<evidence type="ECO:0000313" key="3">
    <source>
        <dbReference type="EMBL" id="KAL3520745.1"/>
    </source>
</evidence>
<dbReference type="PANTHER" id="PTHR11461">
    <property type="entry name" value="SERINE PROTEASE INHIBITOR, SERPIN"/>
    <property type="match status" value="1"/>
</dbReference>
<organism evidence="3 4">
    <name type="scientific">Cinchona calisaya</name>
    <dbReference type="NCBI Taxonomy" id="153742"/>
    <lineage>
        <taxon>Eukaryota</taxon>
        <taxon>Viridiplantae</taxon>
        <taxon>Streptophyta</taxon>
        <taxon>Embryophyta</taxon>
        <taxon>Tracheophyta</taxon>
        <taxon>Spermatophyta</taxon>
        <taxon>Magnoliopsida</taxon>
        <taxon>eudicotyledons</taxon>
        <taxon>Gunneridae</taxon>
        <taxon>Pentapetalae</taxon>
        <taxon>asterids</taxon>
        <taxon>lamiids</taxon>
        <taxon>Gentianales</taxon>
        <taxon>Rubiaceae</taxon>
        <taxon>Cinchonoideae</taxon>
        <taxon>Cinchoneae</taxon>
        <taxon>Cinchona</taxon>
    </lineage>
</organism>
<evidence type="ECO:0000313" key="4">
    <source>
        <dbReference type="Proteomes" id="UP001630127"/>
    </source>
</evidence>
<dbReference type="SUPFAM" id="SSF56574">
    <property type="entry name" value="Serpins"/>
    <property type="match status" value="1"/>
</dbReference>
<feature type="domain" description="Serpin" evidence="2">
    <location>
        <begin position="12"/>
        <end position="114"/>
    </location>
</feature>
<protein>
    <recommendedName>
        <fullName evidence="2">Serpin domain-containing protein</fullName>
    </recommendedName>
</protein>
<dbReference type="InterPro" id="IPR023796">
    <property type="entry name" value="Serpin_dom"/>
</dbReference>
<comment type="caution">
    <text evidence="3">The sequence shown here is derived from an EMBL/GenBank/DDBJ whole genome shotgun (WGS) entry which is preliminary data.</text>
</comment>
<accession>A0ABD2ZMS2</accession>
<proteinExistence type="inferred from homology"/>
<dbReference type="AlphaFoldDB" id="A0ABD2ZMS2"/>
<dbReference type="InterPro" id="IPR036186">
    <property type="entry name" value="Serpin_sf"/>
</dbReference>
<dbReference type="InterPro" id="IPR042178">
    <property type="entry name" value="Serpin_sf_1"/>
</dbReference>
<dbReference type="Gene3D" id="3.30.497.10">
    <property type="entry name" value="Antithrombin, subunit I, domain 2"/>
    <property type="match status" value="1"/>
</dbReference>
<sequence>MNSCVPLAGNLLLKNIQNGFTKNLLLSPLSLNAIAAMVAAGCSRPSQERVLSFLGSKSLDNLKSEYSGLMSNIATSSCDQRDTRNVGNPKISFANGFWVNKRFPLKPSYCQRVSEKR</sequence>
<dbReference type="Proteomes" id="UP001630127">
    <property type="component" value="Unassembled WGS sequence"/>
</dbReference>
<name>A0ABD2ZMS2_9GENT</name>
<dbReference type="EMBL" id="JBJUIK010000008">
    <property type="protein sequence ID" value="KAL3520745.1"/>
    <property type="molecule type" value="Genomic_DNA"/>
</dbReference>
<dbReference type="Pfam" id="PF00079">
    <property type="entry name" value="Serpin"/>
    <property type="match status" value="1"/>
</dbReference>
<comment type="similarity">
    <text evidence="1">Belongs to the serpin family.</text>
</comment>
<reference evidence="3 4" key="1">
    <citation type="submission" date="2024-11" db="EMBL/GenBank/DDBJ databases">
        <title>A near-complete genome assembly of Cinchona calisaya.</title>
        <authorList>
            <person name="Lian D.C."/>
            <person name="Zhao X.W."/>
            <person name="Wei L."/>
        </authorList>
    </citation>
    <scope>NUCLEOTIDE SEQUENCE [LARGE SCALE GENOMIC DNA]</scope>
    <source>
        <tissue evidence="3">Nenye</tissue>
    </source>
</reference>
<evidence type="ECO:0000259" key="2">
    <source>
        <dbReference type="Pfam" id="PF00079"/>
    </source>
</evidence>
<evidence type="ECO:0000256" key="1">
    <source>
        <dbReference type="ARBA" id="ARBA00009500"/>
    </source>
</evidence>
<dbReference type="PANTHER" id="PTHR11461:SF211">
    <property type="entry name" value="GH10112P-RELATED"/>
    <property type="match status" value="1"/>
</dbReference>
<gene>
    <name evidence="3" type="ORF">ACH5RR_018894</name>
</gene>
<dbReference type="InterPro" id="IPR000215">
    <property type="entry name" value="Serpin_fam"/>
</dbReference>